<dbReference type="HAMAP" id="MF_00431">
    <property type="entry name" value="PSI_PsaI"/>
    <property type="match status" value="1"/>
</dbReference>
<dbReference type="InterPro" id="IPR036357">
    <property type="entry name" value="PSI_PsaI_sf"/>
</dbReference>
<accession>A0A3T0IB31</accession>
<evidence type="ECO:0000313" key="12">
    <source>
        <dbReference type="EMBL" id="AZU95873.1"/>
    </source>
</evidence>
<keyword evidence="5 11" id="KW-0602">Photosynthesis</keyword>
<reference evidence="12" key="1">
    <citation type="journal article" date="2018" name="New Phytol.">
        <title>Lycophyte plastid genomics: extreme variation in GC, gene and intron content and multiple inversions between a direct and inverted orientation of the rRNA repeat.</title>
        <authorList>
            <person name="Mower J.P."/>
            <person name="Ma P.F."/>
            <person name="Grewe F."/>
            <person name="Taylor A."/>
            <person name="Michael T.P."/>
            <person name="VanBuren R."/>
            <person name="Qiu Y.L."/>
        </authorList>
    </citation>
    <scope>NUCLEOTIDE SEQUENCE</scope>
</reference>
<evidence type="ECO:0000256" key="5">
    <source>
        <dbReference type="ARBA" id="ARBA00022531"/>
    </source>
</evidence>
<evidence type="ECO:0000256" key="4">
    <source>
        <dbReference type="ARBA" id="ARBA00019929"/>
    </source>
</evidence>
<dbReference type="Pfam" id="PF00796">
    <property type="entry name" value="PSI_8"/>
    <property type="match status" value="1"/>
</dbReference>
<evidence type="ECO:0000256" key="1">
    <source>
        <dbReference type="ARBA" id="ARBA00003541"/>
    </source>
</evidence>
<keyword evidence="6 11" id="KW-0812">Transmembrane</keyword>
<comment type="function">
    <text evidence="1 11">May help in the organization of the PsaL subunit.</text>
</comment>
<comment type="subcellular location">
    <subcellularLocation>
        <location evidence="11">Cellular thylakoid membrane</location>
        <topology evidence="11">Single-pass membrane protein</topology>
    </subcellularLocation>
    <subcellularLocation>
        <location evidence="2">Plastid</location>
        <location evidence="2">Chloroplast thylakoid membrane</location>
        <topology evidence="2">Single-pass membrane protein</topology>
    </subcellularLocation>
</comment>
<evidence type="ECO:0000256" key="10">
    <source>
        <dbReference type="ARBA" id="ARBA00023136"/>
    </source>
</evidence>
<protein>
    <recommendedName>
        <fullName evidence="4 11">Photosystem I reaction center subunit VIII</fullName>
    </recommendedName>
</protein>
<keyword evidence="8 11" id="KW-1133">Transmembrane helix</keyword>
<evidence type="ECO:0000256" key="9">
    <source>
        <dbReference type="ARBA" id="ARBA00023078"/>
    </source>
</evidence>
<dbReference type="AlphaFoldDB" id="A0A3T0IB31"/>
<evidence type="ECO:0000256" key="11">
    <source>
        <dbReference type="HAMAP-Rule" id="MF_00431"/>
    </source>
</evidence>
<keyword evidence="10 11" id="KW-0472">Membrane</keyword>
<keyword evidence="9 11" id="KW-0793">Thylakoid</keyword>
<dbReference type="SUPFAM" id="SSF81540">
    <property type="entry name" value="Subunit VIII of photosystem I reaction centre, PsaI"/>
    <property type="match status" value="1"/>
</dbReference>
<evidence type="ECO:0000256" key="7">
    <source>
        <dbReference type="ARBA" id="ARBA00022836"/>
    </source>
</evidence>
<dbReference type="GO" id="GO:0009535">
    <property type="term" value="C:chloroplast thylakoid membrane"/>
    <property type="evidence" value="ECO:0007669"/>
    <property type="project" value="UniProtKB-SubCell"/>
</dbReference>
<dbReference type="GeneID" id="39329474"/>
<evidence type="ECO:0000256" key="6">
    <source>
        <dbReference type="ARBA" id="ARBA00022692"/>
    </source>
</evidence>
<keyword evidence="12" id="KW-0934">Plastid</keyword>
<evidence type="ECO:0000256" key="8">
    <source>
        <dbReference type="ARBA" id="ARBA00022989"/>
    </source>
</evidence>
<evidence type="ECO:0000256" key="3">
    <source>
        <dbReference type="ARBA" id="ARBA00005252"/>
    </source>
</evidence>
<name>A0A3T0IB31_SELLP</name>
<dbReference type="EMBL" id="MK089531">
    <property type="protein sequence ID" value="AZU95873.1"/>
    <property type="molecule type" value="Genomic_DNA"/>
</dbReference>
<keyword evidence="7 11" id="KW-0603">Photosystem I</keyword>
<evidence type="ECO:0000256" key="2">
    <source>
        <dbReference type="ARBA" id="ARBA00004581"/>
    </source>
</evidence>
<dbReference type="RefSeq" id="YP_009555756.1">
    <property type="nucleotide sequence ID" value="NC_040927.1"/>
</dbReference>
<dbReference type="InterPro" id="IPR001302">
    <property type="entry name" value="PSI_PsaI"/>
</dbReference>
<dbReference type="GO" id="GO:0009522">
    <property type="term" value="C:photosystem I"/>
    <property type="evidence" value="ECO:0007669"/>
    <property type="project" value="UniProtKB-KW"/>
</dbReference>
<gene>
    <name evidence="11 12" type="primary">psaI</name>
</gene>
<proteinExistence type="inferred from homology"/>
<organism evidence="12">
    <name type="scientific">Selaginella lepidophylla</name>
    <name type="common">Resurrection plant</name>
    <name type="synonym">Lycopodium lepidophyllum</name>
    <dbReference type="NCBI Taxonomy" id="59777"/>
    <lineage>
        <taxon>Eukaryota</taxon>
        <taxon>Viridiplantae</taxon>
        <taxon>Streptophyta</taxon>
        <taxon>Embryophyta</taxon>
        <taxon>Tracheophyta</taxon>
        <taxon>Lycopodiopsida</taxon>
        <taxon>Selaginellales</taxon>
        <taxon>Selaginellaceae</taxon>
        <taxon>Selaginella</taxon>
    </lineage>
</organism>
<sequence>MTASHLPSVPVPPVGLVPPAITMALLLTNLERDEIV</sequence>
<geneLocation type="plastid" evidence="12"/>
<comment type="similarity">
    <text evidence="3 11">Belongs to the PsaI family.</text>
</comment>
<dbReference type="GO" id="GO:0015979">
    <property type="term" value="P:photosynthesis"/>
    <property type="evidence" value="ECO:0007669"/>
    <property type="project" value="UniProtKB-UniRule"/>
</dbReference>